<keyword evidence="3" id="KW-1185">Reference proteome</keyword>
<dbReference type="Proteomes" id="UP000604825">
    <property type="component" value="Unassembled WGS sequence"/>
</dbReference>
<evidence type="ECO:0000313" key="1">
    <source>
        <dbReference type="EMBL" id="CAD6263877.1"/>
    </source>
</evidence>
<comment type="caution">
    <text evidence="1">The sequence shown here is derived from an EMBL/GenBank/DDBJ whole genome shotgun (WGS) entry which is preliminary data.</text>
</comment>
<gene>
    <name evidence="1" type="ORF">NCGR_LOCUS47182</name>
    <name evidence="2" type="ORF">NCGR_LOCUS65771</name>
</gene>
<organism evidence="1 3">
    <name type="scientific">Miscanthus lutarioriparius</name>
    <dbReference type="NCBI Taxonomy" id="422564"/>
    <lineage>
        <taxon>Eukaryota</taxon>
        <taxon>Viridiplantae</taxon>
        <taxon>Streptophyta</taxon>
        <taxon>Embryophyta</taxon>
        <taxon>Tracheophyta</taxon>
        <taxon>Spermatophyta</taxon>
        <taxon>Magnoliopsida</taxon>
        <taxon>Liliopsida</taxon>
        <taxon>Poales</taxon>
        <taxon>Poaceae</taxon>
        <taxon>PACMAD clade</taxon>
        <taxon>Panicoideae</taxon>
        <taxon>Andropogonodae</taxon>
        <taxon>Andropogoneae</taxon>
        <taxon>Saccharinae</taxon>
        <taxon>Miscanthus</taxon>
    </lineage>
</organism>
<evidence type="ECO:0000313" key="3">
    <source>
        <dbReference type="Proteomes" id="UP000604825"/>
    </source>
</evidence>
<protein>
    <submittedName>
        <fullName evidence="1">Uncharacterized protein</fullName>
    </submittedName>
</protein>
<dbReference type="EMBL" id="CAJGYO010000012">
    <property type="protein sequence ID" value="CAD6263877.1"/>
    <property type="molecule type" value="Genomic_DNA"/>
</dbReference>
<dbReference type="AlphaFoldDB" id="A0A811R1K9"/>
<evidence type="ECO:0000313" key="2">
    <source>
        <dbReference type="EMBL" id="CAD6341672.1"/>
    </source>
</evidence>
<name>A0A811R1K9_9POAL</name>
<dbReference type="EMBL" id="CAJGYO010000264">
    <property type="protein sequence ID" value="CAD6341672.1"/>
    <property type="molecule type" value="Genomic_DNA"/>
</dbReference>
<accession>A0A811R1K9</accession>
<reference evidence="1" key="1">
    <citation type="submission" date="2020-10" db="EMBL/GenBank/DDBJ databases">
        <authorList>
            <person name="Han B."/>
            <person name="Lu T."/>
            <person name="Zhao Q."/>
            <person name="Huang X."/>
            <person name="Zhao Y."/>
        </authorList>
    </citation>
    <scope>NUCLEOTIDE SEQUENCE</scope>
</reference>
<proteinExistence type="predicted"/>
<sequence>MPCPSPMDGWLWMRRACRRAPMPPEKQIGAGTGSNLESWTHRLRLSVAYLQYNHGDVRLDAEGTACNDAAGWTAGDAAEGGPEGRRCLE</sequence>